<evidence type="ECO:0008006" key="4">
    <source>
        <dbReference type="Google" id="ProtNLM"/>
    </source>
</evidence>
<sequence>MLNRLLNFFKKPQMIILALAVAVAWTNYRPGTVLSGWDNLHPEFGFDINLKRSLFAVWQEYQGLGLLGGMGHAADLIRQIFLYLISPFIPVQFIRYFFHFLMLFVGPLGLYHFLFYLIPSRHVMRKWGALAGALYYLFNLATVQMFNVPFEPYSVHYAFLPWLLYSTVRFFRQGGFKNFLGVALINFLAVPQSYIGTFFLVYCLSLSLLAVQFFNRKYLRRIIVLFLTVFIVNAFWLLPNIYFIVRKIEVNTQAKINRMSTEDMFLRNKKFGDLENVLLLRGFWFDNTEINTSGGLEYQLQDWLDYLKDPRLQTVGFIFPLLAIIGCYYAYSEKKGKSRLLLPLVVFSFSILANDAPFFSYLAGIFNKIPLFSQVFRFPFTKLSILHITGLAVFYGIGSLWLSEKVLPFRKINLLMILLIFLPVFYCLPVFSGRLFYYKVRAEIPREYFDLFNYFKKVPSTDRIANFPQYTFWGWTFYRFNYSGSGFIWYGLEQPVMDRAFDVWSREDENYFHEISYAIYSRNLYLFEQTLQKYKIKWVLFDGNVISFSNSRELYRDRLQTLISSSAIIRKDRTFGRISLYRVETTEENIRLTDILPGVSPDYISGNLDMAYLESGDYKSDDGKRIDADRIHYPFRSLFSDTSNVRHEFTITETEEDYIFTSVIPGEFRNQELRIPPTDASDFLEIDSRDLSKTTAKNSDIYLDSQILASVGDKDFNNGIVLPDFERGILEVKIPKIKGYYSFDSYLTDSISSVNPFTCEKPDPELNIYERIIEFDKPFLRMTSRDGIYCLNYETDRLSHQLGYLVRVESRNISGKSLYFGIINNNSKRSDLEVMLPRKDKLIPSDFDVSYLIIPPMENYALGYLFNIRNISIGRQETANDIGRITVNPIPYNFLSELKLVKPGQKRTTIPLNDITVVHPHPDKYLIEFNEIPDDTFTLILAQSFDDGWKLYARDQNGKKEVGRHLKVNNWENGWEIDGRDFDGGKLEILYRPQNLEKVGMYLWLVLPLIFLLYYLKNRRESSVHKR</sequence>
<feature type="transmembrane region" description="Helical" evidence="1">
    <location>
        <begin position="194"/>
        <end position="215"/>
    </location>
</feature>
<dbReference type="STRING" id="1618443.UV73_C0001G0243"/>
<feature type="transmembrane region" description="Helical" evidence="1">
    <location>
        <begin position="127"/>
        <end position="146"/>
    </location>
</feature>
<evidence type="ECO:0000256" key="1">
    <source>
        <dbReference type="SAM" id="Phobius"/>
    </source>
</evidence>
<feature type="transmembrane region" description="Helical" evidence="1">
    <location>
        <begin position="222"/>
        <end position="245"/>
    </location>
</feature>
<protein>
    <recommendedName>
        <fullName evidence="4">Membrane protein 6-pyruvoyl-tetrahydropterin synthase-related domain-containing protein</fullName>
    </recommendedName>
</protein>
<organism evidence="2 3">
    <name type="scientific">Candidatus Gottesmanbacteria bacterium GW2011_GWA2_43_14</name>
    <dbReference type="NCBI Taxonomy" id="1618443"/>
    <lineage>
        <taxon>Bacteria</taxon>
        <taxon>Candidatus Gottesmaniibacteriota</taxon>
    </lineage>
</organism>
<dbReference type="EMBL" id="LCFP01000001">
    <property type="protein sequence ID" value="KKS98722.1"/>
    <property type="molecule type" value="Genomic_DNA"/>
</dbReference>
<gene>
    <name evidence="2" type="ORF">UV73_C0001G0243</name>
</gene>
<dbReference type="Proteomes" id="UP000034894">
    <property type="component" value="Unassembled WGS sequence"/>
</dbReference>
<feature type="transmembrane region" description="Helical" evidence="1">
    <location>
        <begin position="312"/>
        <end position="331"/>
    </location>
</feature>
<keyword evidence="1" id="KW-0472">Membrane</keyword>
<name>A0A0G1DME9_9BACT</name>
<dbReference type="AlphaFoldDB" id="A0A0G1DME9"/>
<comment type="caution">
    <text evidence="2">The sequence shown here is derived from an EMBL/GenBank/DDBJ whole genome shotgun (WGS) entry which is preliminary data.</text>
</comment>
<evidence type="ECO:0000313" key="3">
    <source>
        <dbReference type="Proteomes" id="UP000034894"/>
    </source>
</evidence>
<feature type="transmembrane region" description="Helical" evidence="1">
    <location>
        <begin position="96"/>
        <end position="118"/>
    </location>
</feature>
<keyword evidence="1" id="KW-0812">Transmembrane</keyword>
<feature type="transmembrane region" description="Helical" evidence="1">
    <location>
        <begin position="999"/>
        <end position="1016"/>
    </location>
</feature>
<evidence type="ECO:0000313" key="2">
    <source>
        <dbReference type="EMBL" id="KKS98722.1"/>
    </source>
</evidence>
<feature type="transmembrane region" description="Helical" evidence="1">
    <location>
        <begin position="383"/>
        <end position="402"/>
    </location>
</feature>
<feature type="transmembrane region" description="Helical" evidence="1">
    <location>
        <begin position="340"/>
        <end position="363"/>
    </location>
</feature>
<proteinExistence type="predicted"/>
<accession>A0A0G1DME9</accession>
<reference evidence="2 3" key="1">
    <citation type="journal article" date="2015" name="Nature">
        <title>rRNA introns, odd ribosomes, and small enigmatic genomes across a large radiation of phyla.</title>
        <authorList>
            <person name="Brown C.T."/>
            <person name="Hug L.A."/>
            <person name="Thomas B.C."/>
            <person name="Sharon I."/>
            <person name="Castelle C.J."/>
            <person name="Singh A."/>
            <person name="Wilkins M.J."/>
            <person name="Williams K.H."/>
            <person name="Banfield J.F."/>
        </authorList>
    </citation>
    <scope>NUCLEOTIDE SEQUENCE [LARGE SCALE GENOMIC DNA]</scope>
</reference>
<feature type="transmembrane region" description="Helical" evidence="1">
    <location>
        <begin position="414"/>
        <end position="437"/>
    </location>
</feature>
<keyword evidence="1" id="KW-1133">Transmembrane helix</keyword>